<sequence>MKIRYFLAALVLAASHMATAQQPASSSPLGFTSSIPWLTQSFAWAKEQALAYSRRGSKTMGPWYEAALPGRNAFCMRDVSHQTEGAAALGLYAANRNMLGLFVQSAAESRDWVAYWEIDGEGHPSAADYVSDSDFWFNLPANFDVLDASVRMWRWTGDDTYRNDPVFQRFFRITMSDYIQAWQLAQDKILTRPRIANQRQAEGRFVQSRGIPSYTEGTKDFIFGTDLLAAEYRAIRSFNQITNDKALAQKMQPEADTIQSLIEEVGWSEQGHHYFSTIHKDQTGSGSGDTLVLYFGAAKDPAHIRGALDYVSSPTYWKQINIEEESYVPLTLFRYGRNEAAYQILADISSPQKNRREYPEVSYGVIETIVSGVMGLSPGLIGGDSDLSTISRLPAEHDQAALTGVSIRQNQLDVMQTGTSITRLKNASGPTLRWRAEFPGTLARLKIDGKTVSAKHSTTAEGIAISWTDVTVLSGATVVVRK</sequence>
<keyword evidence="1" id="KW-0732">Signal</keyword>
<dbReference type="GO" id="GO:0005975">
    <property type="term" value="P:carbohydrate metabolic process"/>
    <property type="evidence" value="ECO:0007669"/>
    <property type="project" value="InterPro"/>
</dbReference>
<evidence type="ECO:0000313" key="2">
    <source>
        <dbReference type="EMBL" id="QNI30651.1"/>
    </source>
</evidence>
<dbReference type="EMBL" id="CP060394">
    <property type="protein sequence ID" value="QNI30651.1"/>
    <property type="molecule type" value="Genomic_DNA"/>
</dbReference>
<dbReference type="InterPro" id="IPR008928">
    <property type="entry name" value="6-hairpin_glycosidase_sf"/>
</dbReference>
<feature type="chain" id="PRO_5028833818" evidence="1">
    <location>
        <begin position="21"/>
        <end position="482"/>
    </location>
</feature>
<dbReference type="KEGG" id="adin:H7849_16095"/>
<evidence type="ECO:0000313" key="3">
    <source>
        <dbReference type="Proteomes" id="UP000515312"/>
    </source>
</evidence>
<dbReference type="Proteomes" id="UP000515312">
    <property type="component" value="Chromosome"/>
</dbReference>
<protein>
    <submittedName>
        <fullName evidence="2">Uncharacterized protein</fullName>
    </submittedName>
</protein>
<dbReference type="SUPFAM" id="SSF48208">
    <property type="entry name" value="Six-hairpin glycosidases"/>
    <property type="match status" value="1"/>
</dbReference>
<name>A0A7G8BDN1_9BACT</name>
<dbReference type="RefSeq" id="WP_186740678.1">
    <property type="nucleotide sequence ID" value="NZ_CP060394.1"/>
</dbReference>
<dbReference type="AlphaFoldDB" id="A0A7G8BDN1"/>
<evidence type="ECO:0000256" key="1">
    <source>
        <dbReference type="SAM" id="SignalP"/>
    </source>
</evidence>
<reference evidence="2 3" key="1">
    <citation type="submission" date="2020-08" db="EMBL/GenBank/DDBJ databases">
        <title>Edaphobacter telluris sp. nov. and Acidobacterium dinghuensis sp. nov., two acidobacteria isolated from forest soil.</title>
        <authorList>
            <person name="Fu J."/>
            <person name="Qiu L."/>
        </authorList>
    </citation>
    <scope>NUCLEOTIDE SEQUENCE [LARGE SCALE GENOMIC DNA]</scope>
    <source>
        <strain evidence="2">4Y35</strain>
    </source>
</reference>
<dbReference type="Gene3D" id="1.50.10.10">
    <property type="match status" value="1"/>
</dbReference>
<feature type="signal peptide" evidence="1">
    <location>
        <begin position="1"/>
        <end position="20"/>
    </location>
</feature>
<gene>
    <name evidence="2" type="ORF">H7849_16095</name>
</gene>
<dbReference type="InterPro" id="IPR012341">
    <property type="entry name" value="6hp_glycosidase-like_sf"/>
</dbReference>
<keyword evidence="3" id="KW-1185">Reference proteome</keyword>
<accession>A0A7G8BDN1</accession>
<proteinExistence type="predicted"/>
<organism evidence="2 3">
    <name type="scientific">Alloacidobacterium dinghuense</name>
    <dbReference type="NCBI Taxonomy" id="2763107"/>
    <lineage>
        <taxon>Bacteria</taxon>
        <taxon>Pseudomonadati</taxon>
        <taxon>Acidobacteriota</taxon>
        <taxon>Terriglobia</taxon>
        <taxon>Terriglobales</taxon>
        <taxon>Acidobacteriaceae</taxon>
        <taxon>Alloacidobacterium</taxon>
    </lineage>
</organism>